<evidence type="ECO:0000313" key="3">
    <source>
        <dbReference type="Proteomes" id="UP000030300"/>
    </source>
</evidence>
<evidence type="ECO:0000259" key="1">
    <source>
        <dbReference type="Pfam" id="PF09995"/>
    </source>
</evidence>
<dbReference type="GO" id="GO:0016491">
    <property type="term" value="F:oxidoreductase activity"/>
    <property type="evidence" value="ECO:0007669"/>
    <property type="project" value="InterPro"/>
</dbReference>
<dbReference type="KEGG" id="psim:KR76_06685"/>
<dbReference type="PANTHER" id="PTHR36151:SF3">
    <property type="entry name" value="ER-BOUND OXYGENASE MPAB_MPAB'_RUBBER OXYGENASE CATALYTIC DOMAIN-CONTAINING PROTEIN"/>
    <property type="match status" value="1"/>
</dbReference>
<accession>A0A0A1DIT5</accession>
<protein>
    <recommendedName>
        <fullName evidence="1">ER-bound oxygenase mpaB/mpaB'/Rubber oxygenase catalytic domain-containing protein</fullName>
    </recommendedName>
</protein>
<organism evidence="2 3">
    <name type="scientific">Nocardioides simplex</name>
    <name type="common">Arthrobacter simplex</name>
    <dbReference type="NCBI Taxonomy" id="2045"/>
    <lineage>
        <taxon>Bacteria</taxon>
        <taxon>Bacillati</taxon>
        <taxon>Actinomycetota</taxon>
        <taxon>Actinomycetes</taxon>
        <taxon>Propionibacteriales</taxon>
        <taxon>Nocardioidaceae</taxon>
        <taxon>Pimelobacter</taxon>
    </lineage>
</organism>
<proteinExistence type="predicted"/>
<dbReference type="PANTHER" id="PTHR36151">
    <property type="entry name" value="BLR2777 PROTEIN"/>
    <property type="match status" value="1"/>
</dbReference>
<dbReference type="eggNOG" id="COG3662">
    <property type="taxonomic scope" value="Bacteria"/>
</dbReference>
<name>A0A0A1DIT5_NOCSI</name>
<feature type="domain" description="ER-bound oxygenase mpaB/mpaB'/Rubber oxygenase catalytic" evidence="1">
    <location>
        <begin position="20"/>
        <end position="255"/>
    </location>
</feature>
<reference evidence="2 3" key="1">
    <citation type="journal article" date="2015" name="Genome Announc.">
        <title>Complete Genome Sequence of Steroid-Transforming Nocardioides simplex VKM Ac-2033D.</title>
        <authorList>
            <person name="Shtratnikova V.Y."/>
            <person name="Schelkunov M.I."/>
            <person name="Pekov Y.A."/>
            <person name="Fokina V.V."/>
            <person name="Logacheva M.D."/>
            <person name="Sokolov S.L."/>
            <person name="Bragin E.Y."/>
            <person name="Ashapkin V.V."/>
            <person name="Donova M.V."/>
        </authorList>
    </citation>
    <scope>NUCLEOTIDE SEQUENCE [LARGE SCALE GENOMIC DNA]</scope>
    <source>
        <strain evidence="2 3">VKM Ac-2033D</strain>
    </source>
</reference>
<sequence>MMDAARDGEGYFPKGSVLRRVQSHRAVGQTYGQRALLIGATHPVPYVGTSQSTLAKERPFERLARTALAFETIFFAPRAEADRLLAAVHDLHTRVRGSLAQDEGTFPRGTPYDAFDPELMLWTMAMLADSSRVAFETLVRPLSAGEREGLWADWVRFGELFGMPRSIAPATAGAFEQWMRDWYASGRMHLTAEARAVGRAIARNLPVPLVARPGVSVTNLLVIGMLPAEVRRLYGLPWTPAHALAWHGATTFARTSRHVVPHRVRFGDNADLHKTVIRSERAVLARGGRTMDLPT</sequence>
<dbReference type="Proteomes" id="UP000030300">
    <property type="component" value="Chromosome"/>
</dbReference>
<gene>
    <name evidence="2" type="ORF">KR76_06685</name>
</gene>
<evidence type="ECO:0000313" key="2">
    <source>
        <dbReference type="EMBL" id="AIY16532.2"/>
    </source>
</evidence>
<keyword evidence="3" id="KW-1185">Reference proteome</keyword>
<dbReference type="AlphaFoldDB" id="A0A0A1DIT5"/>
<dbReference type="HOGENOM" id="CLU_059206_3_1_11"/>
<dbReference type="STRING" id="2045.KR76_06685"/>
<dbReference type="EMBL" id="CP009896">
    <property type="protein sequence ID" value="AIY16532.2"/>
    <property type="molecule type" value="Genomic_DNA"/>
</dbReference>
<dbReference type="InterPro" id="IPR018713">
    <property type="entry name" value="MPAB/Lcp_cat_dom"/>
</dbReference>
<dbReference type="Pfam" id="PF09995">
    <property type="entry name" value="MPAB_Lcp_cat"/>
    <property type="match status" value="1"/>
</dbReference>